<gene>
    <name evidence="3" type="ORF">POCTA_138.1.T0350200</name>
</gene>
<evidence type="ECO:0000259" key="2">
    <source>
        <dbReference type="Pfam" id="PF01918"/>
    </source>
</evidence>
<feature type="compositionally biased region" description="Basic and acidic residues" evidence="1">
    <location>
        <begin position="148"/>
        <end position="188"/>
    </location>
</feature>
<feature type="compositionally biased region" description="Polar residues" evidence="1">
    <location>
        <begin position="189"/>
        <end position="207"/>
    </location>
</feature>
<dbReference type="OrthoDB" id="310412at2759"/>
<evidence type="ECO:0000313" key="4">
    <source>
        <dbReference type="Proteomes" id="UP000683925"/>
    </source>
</evidence>
<comment type="caution">
    <text evidence="3">The sequence shown here is derived from an EMBL/GenBank/DDBJ whole genome shotgun (WGS) entry which is preliminary data.</text>
</comment>
<dbReference type="EMBL" id="CAJJDP010000035">
    <property type="protein sequence ID" value="CAD8158461.1"/>
    <property type="molecule type" value="Genomic_DNA"/>
</dbReference>
<keyword evidence="4" id="KW-1185">Reference proteome</keyword>
<feature type="compositionally biased region" description="Polar residues" evidence="1">
    <location>
        <begin position="214"/>
        <end position="231"/>
    </location>
</feature>
<organism evidence="3 4">
    <name type="scientific">Paramecium octaurelia</name>
    <dbReference type="NCBI Taxonomy" id="43137"/>
    <lineage>
        <taxon>Eukaryota</taxon>
        <taxon>Sar</taxon>
        <taxon>Alveolata</taxon>
        <taxon>Ciliophora</taxon>
        <taxon>Intramacronucleata</taxon>
        <taxon>Oligohymenophorea</taxon>
        <taxon>Peniculida</taxon>
        <taxon>Parameciidae</taxon>
        <taxon>Paramecium</taxon>
    </lineage>
</organism>
<proteinExistence type="predicted"/>
<dbReference type="GO" id="GO:0003676">
    <property type="term" value="F:nucleic acid binding"/>
    <property type="evidence" value="ECO:0007669"/>
    <property type="project" value="InterPro"/>
</dbReference>
<accession>A0A8S1TX92</accession>
<dbReference type="Pfam" id="PF01918">
    <property type="entry name" value="Alba"/>
    <property type="match status" value="1"/>
</dbReference>
<dbReference type="InterPro" id="IPR002775">
    <property type="entry name" value="DNA/RNA-bd_Alba-like"/>
</dbReference>
<dbReference type="OMA" id="ITQFESM"/>
<dbReference type="Proteomes" id="UP000683925">
    <property type="component" value="Unassembled WGS sequence"/>
</dbReference>
<protein>
    <recommendedName>
        <fullName evidence="2">DNA/RNA-binding protein Alba-like domain-containing protein</fullName>
    </recommendedName>
</protein>
<feature type="region of interest" description="Disordered" evidence="1">
    <location>
        <begin position="146"/>
        <end position="279"/>
    </location>
</feature>
<dbReference type="AlphaFoldDB" id="A0A8S1TX92"/>
<feature type="domain" description="DNA/RNA-binding protein Alba-like" evidence="2">
    <location>
        <begin position="8"/>
        <end position="71"/>
    </location>
</feature>
<name>A0A8S1TX92_PAROT</name>
<reference evidence="3" key="1">
    <citation type="submission" date="2021-01" db="EMBL/GenBank/DDBJ databases">
        <authorList>
            <consortium name="Genoscope - CEA"/>
            <person name="William W."/>
        </authorList>
    </citation>
    <scope>NUCLEOTIDE SEQUENCE</scope>
</reference>
<evidence type="ECO:0000256" key="1">
    <source>
        <dbReference type="SAM" id="MobiDB-lite"/>
    </source>
</evidence>
<feature type="compositionally biased region" description="Basic and acidic residues" evidence="1">
    <location>
        <begin position="248"/>
        <end position="257"/>
    </location>
</feature>
<sequence length="279" mass="32772">MQKDPFDIKVKGKSTQDQIASYLVKVVLGLRDKENTQKSVKLLGSGSAIPHAILVAEIIRSRIKGVNSITQFESMPKENKEQNDKYQDNQFYIPAIRITLTMTPTEEEKLMPGFQLENEVGEDKHIELFDYVMMYIRNLYFSKGNFQDQKRDNKNNRENQRKEEDGRKNKETKSNYNDNPDRRQDNKYKQQQQRDYQANPDKSGNWNNDRDQFQQKSNYQSLKTRGNVKSQGNDRDVQSSRHYNYNENRGEQTRDTPKPPSTIRQGEIRSRGGQQRAQH</sequence>
<evidence type="ECO:0000313" key="3">
    <source>
        <dbReference type="EMBL" id="CAD8158461.1"/>
    </source>
</evidence>